<feature type="compositionally biased region" description="Pro residues" evidence="1">
    <location>
        <begin position="313"/>
        <end position="330"/>
    </location>
</feature>
<dbReference type="GeneID" id="54491165"/>
<feature type="compositionally biased region" description="Polar residues" evidence="1">
    <location>
        <begin position="666"/>
        <end position="693"/>
    </location>
</feature>
<organism evidence="2 3">
    <name type="scientific">Pseudovirgaria hyperparasitica</name>
    <dbReference type="NCBI Taxonomy" id="470096"/>
    <lineage>
        <taxon>Eukaryota</taxon>
        <taxon>Fungi</taxon>
        <taxon>Dikarya</taxon>
        <taxon>Ascomycota</taxon>
        <taxon>Pezizomycotina</taxon>
        <taxon>Dothideomycetes</taxon>
        <taxon>Dothideomycetes incertae sedis</taxon>
        <taxon>Acrospermales</taxon>
        <taxon>Acrospermaceae</taxon>
        <taxon>Pseudovirgaria</taxon>
    </lineage>
</organism>
<feature type="region of interest" description="Disordered" evidence="1">
    <location>
        <begin position="799"/>
        <end position="829"/>
    </location>
</feature>
<evidence type="ECO:0000313" key="2">
    <source>
        <dbReference type="EMBL" id="KAF2762692.1"/>
    </source>
</evidence>
<feature type="compositionally biased region" description="Basic and acidic residues" evidence="1">
    <location>
        <begin position="852"/>
        <end position="861"/>
    </location>
</feature>
<gene>
    <name evidence="2" type="ORF">EJ05DRAFT_9725</name>
</gene>
<feature type="compositionally biased region" description="Low complexity" evidence="1">
    <location>
        <begin position="331"/>
        <end position="371"/>
    </location>
</feature>
<feature type="region of interest" description="Disordered" evidence="1">
    <location>
        <begin position="852"/>
        <end position="874"/>
    </location>
</feature>
<feature type="compositionally biased region" description="Pro residues" evidence="1">
    <location>
        <begin position="1"/>
        <end position="12"/>
    </location>
</feature>
<name>A0A6A6WKK1_9PEZI</name>
<feature type="compositionally biased region" description="Low complexity" evidence="1">
    <location>
        <begin position="415"/>
        <end position="434"/>
    </location>
</feature>
<feature type="region of interest" description="Disordered" evidence="1">
    <location>
        <begin position="1"/>
        <end position="74"/>
    </location>
</feature>
<accession>A0A6A6WKK1</accession>
<reference evidence="2" key="1">
    <citation type="journal article" date="2020" name="Stud. Mycol.">
        <title>101 Dothideomycetes genomes: a test case for predicting lifestyles and emergence of pathogens.</title>
        <authorList>
            <person name="Haridas S."/>
            <person name="Albert R."/>
            <person name="Binder M."/>
            <person name="Bloem J."/>
            <person name="Labutti K."/>
            <person name="Salamov A."/>
            <person name="Andreopoulos B."/>
            <person name="Baker S."/>
            <person name="Barry K."/>
            <person name="Bills G."/>
            <person name="Bluhm B."/>
            <person name="Cannon C."/>
            <person name="Castanera R."/>
            <person name="Culley D."/>
            <person name="Daum C."/>
            <person name="Ezra D."/>
            <person name="Gonzalez J."/>
            <person name="Henrissat B."/>
            <person name="Kuo A."/>
            <person name="Liang C."/>
            <person name="Lipzen A."/>
            <person name="Lutzoni F."/>
            <person name="Magnuson J."/>
            <person name="Mondo S."/>
            <person name="Nolan M."/>
            <person name="Ohm R."/>
            <person name="Pangilinan J."/>
            <person name="Park H.-J."/>
            <person name="Ramirez L."/>
            <person name="Alfaro M."/>
            <person name="Sun H."/>
            <person name="Tritt A."/>
            <person name="Yoshinaga Y."/>
            <person name="Zwiers L.-H."/>
            <person name="Turgeon B."/>
            <person name="Goodwin S."/>
            <person name="Spatafora J."/>
            <person name="Crous P."/>
            <person name="Grigoriev I."/>
        </authorList>
    </citation>
    <scope>NUCLEOTIDE SEQUENCE</scope>
    <source>
        <strain evidence="2">CBS 121739</strain>
    </source>
</reference>
<keyword evidence="3" id="KW-1185">Reference proteome</keyword>
<feature type="compositionally biased region" description="Low complexity" evidence="1">
    <location>
        <begin position="483"/>
        <end position="503"/>
    </location>
</feature>
<proteinExistence type="predicted"/>
<feature type="region of interest" description="Disordered" evidence="1">
    <location>
        <begin position="202"/>
        <end position="291"/>
    </location>
</feature>
<feature type="compositionally biased region" description="Low complexity" evidence="1">
    <location>
        <begin position="271"/>
        <end position="282"/>
    </location>
</feature>
<sequence length="874" mass="97110">MSHPPPPPPAPMPMYGMPPHMAGPVPMNGPMPMGNGIPSGAMPPPYESRGQNGKSQGARGSGNKDSHSKATTSVKPFPTTMTYWLLERKPKALLKPGQDVSWEFSTSSKIGLPDPDIEKIYAKYRAKCERDGRNISHDLKALTQHFRRKAIDDLLRREQERDPHPQAEWTIAALMLSKRPIHWGSRHEETTAMRVILSRCHNPALPAKPKPTAATTKDGVNRATSGAKAPKPPVKKRDYDNDDDDDDALSSDDDVVHVRPFPSMGAGQFHPQSMPPQMQGPPAFGGQGMPPQGMPPMGRPPQNMPLSQGMPPQGMPPQGMPPQGMPPQGMPPHQGMPPQGMPPHQGMPPQGMPSHQGMPPQGMPPHQGMPPQGRPPSRGMPPQGMPPHNMPGMPPHQGMPPQGMPPQGMPPQGRPPSRGMPPHQGMPPHEGMPPQGMPPQGMPPQGMPPQGMPPQGMPPNNMPPQGMPSHNMPPQGRPPSRGMPPHEGMPPHQGMPPQGMHQGTRPNTPSYLQEPINPFIPAPYLDVPIREARATDDRPSARRAGPNAVHMNREQTPVRRHSRGRYRSGDGATSSSSSDDETFSMEGDYDSRRGRTHHKSKSRRFEGAPFVPKSSEVHKKSKRSRERSLERVARKLLSERMSPSIDRKHIKDVKRKVADWQHRYPDTTSTDSAYGSGNSVFSQPGETASTAPSSFEDIPRIPSLQRRMSERARPMVSSMRPTYKIQHRPPAMLPAPSPPRHRPQTYYMPRDEYGIEDYPPVDDYPPGDHYRGRPVAGEPRPRALSPVFRRGHVGELPFDRLSLHDRAPRSEHRHRDAASEYGRDRRDRAKEAIEYLVDQTRRNRSIERLQNRRAYEDEHVRSGRYGVAGRYSRH</sequence>
<feature type="region of interest" description="Disordered" evidence="1">
    <location>
        <begin position="660"/>
        <end position="697"/>
    </location>
</feature>
<dbReference type="Proteomes" id="UP000799437">
    <property type="component" value="Unassembled WGS sequence"/>
</dbReference>
<feature type="compositionally biased region" description="Pro residues" evidence="1">
    <location>
        <begin position="383"/>
        <end position="414"/>
    </location>
</feature>
<dbReference type="RefSeq" id="XP_033605143.1">
    <property type="nucleotide sequence ID" value="XM_033750111.1"/>
</dbReference>
<feature type="compositionally biased region" description="Low complexity" evidence="1">
    <location>
        <begin position="13"/>
        <end position="36"/>
    </location>
</feature>
<dbReference type="EMBL" id="ML996565">
    <property type="protein sequence ID" value="KAF2762692.1"/>
    <property type="molecule type" value="Genomic_DNA"/>
</dbReference>
<evidence type="ECO:0000256" key="1">
    <source>
        <dbReference type="SAM" id="MobiDB-lite"/>
    </source>
</evidence>
<evidence type="ECO:0000313" key="3">
    <source>
        <dbReference type="Proteomes" id="UP000799437"/>
    </source>
</evidence>
<feature type="compositionally biased region" description="Pro residues" evidence="1">
    <location>
        <begin position="435"/>
        <end position="466"/>
    </location>
</feature>
<feature type="compositionally biased region" description="Acidic residues" evidence="1">
    <location>
        <begin position="240"/>
        <end position="253"/>
    </location>
</feature>
<protein>
    <submittedName>
        <fullName evidence="2">Uncharacterized protein</fullName>
    </submittedName>
</protein>
<feature type="region of interest" description="Disordered" evidence="1">
    <location>
        <begin position="306"/>
        <end position="631"/>
    </location>
</feature>
<feature type="compositionally biased region" description="Basic and acidic residues" evidence="1">
    <location>
        <begin position="528"/>
        <end position="540"/>
    </location>
</feature>
<dbReference type="AlphaFoldDB" id="A0A6A6WKK1"/>